<keyword evidence="4 10" id="KW-1133">Transmembrane helix</keyword>
<evidence type="ECO:0000256" key="8">
    <source>
        <dbReference type="ARBA" id="ARBA00023224"/>
    </source>
</evidence>
<dbReference type="Gene3D" id="1.20.1070.10">
    <property type="entry name" value="Rhodopsin 7-helix transmembrane proteins"/>
    <property type="match status" value="1"/>
</dbReference>
<evidence type="ECO:0000256" key="1">
    <source>
        <dbReference type="ARBA" id="ARBA00004651"/>
    </source>
</evidence>
<evidence type="ECO:0000256" key="6">
    <source>
        <dbReference type="ARBA" id="ARBA00023136"/>
    </source>
</evidence>
<dbReference type="PRINTS" id="PR00237">
    <property type="entry name" value="GPCRRHODOPSN"/>
</dbReference>
<feature type="transmembrane region" description="Helical" evidence="10">
    <location>
        <begin position="263"/>
        <end position="282"/>
    </location>
</feature>
<dbReference type="InterPro" id="IPR017452">
    <property type="entry name" value="GPCR_Rhodpsn_7TM"/>
</dbReference>
<dbReference type="PANTHER" id="PTHR24249">
    <property type="entry name" value="HISTAMINE RECEPTOR-RELATED G-PROTEIN COUPLED RECEPTOR"/>
    <property type="match status" value="1"/>
</dbReference>
<name>A0A4W3GRS7_CALMI</name>
<feature type="transmembrane region" description="Helical" evidence="10">
    <location>
        <begin position="110"/>
        <end position="130"/>
    </location>
</feature>
<reference evidence="12" key="4">
    <citation type="submission" date="2025-08" db="UniProtKB">
        <authorList>
            <consortium name="Ensembl"/>
        </authorList>
    </citation>
    <scope>IDENTIFICATION</scope>
</reference>
<feature type="domain" description="G-protein coupled receptors family 1 profile" evidence="11">
    <location>
        <begin position="49"/>
        <end position="280"/>
    </location>
</feature>
<feature type="transmembrane region" description="Helical" evidence="10">
    <location>
        <begin position="69"/>
        <end position="90"/>
    </location>
</feature>
<keyword evidence="8 9" id="KW-0807">Transducer</keyword>
<reference evidence="12" key="5">
    <citation type="submission" date="2025-09" db="UniProtKB">
        <authorList>
            <consortium name="Ensembl"/>
        </authorList>
    </citation>
    <scope>IDENTIFICATION</scope>
</reference>
<feature type="transmembrane region" description="Helical" evidence="10">
    <location>
        <begin position="151"/>
        <end position="172"/>
    </location>
</feature>
<feature type="transmembrane region" description="Helical" evidence="10">
    <location>
        <begin position="231"/>
        <end position="251"/>
    </location>
</feature>
<evidence type="ECO:0000256" key="7">
    <source>
        <dbReference type="ARBA" id="ARBA00023170"/>
    </source>
</evidence>
<dbReference type="OMA" id="TNSCWNV"/>
<dbReference type="CDD" id="cd00637">
    <property type="entry name" value="7tm_classA_rhodopsin-like"/>
    <property type="match status" value="1"/>
</dbReference>
<reference evidence="13" key="2">
    <citation type="journal article" date="2007" name="PLoS Biol.">
        <title>Survey sequencing and comparative analysis of the elephant shark (Callorhinchus milii) genome.</title>
        <authorList>
            <person name="Venkatesh B."/>
            <person name="Kirkness E.F."/>
            <person name="Loh Y.H."/>
            <person name="Halpern A.L."/>
            <person name="Lee A.P."/>
            <person name="Johnson J."/>
            <person name="Dandona N."/>
            <person name="Viswanathan L.D."/>
            <person name="Tay A."/>
            <person name="Venter J.C."/>
            <person name="Strausberg R.L."/>
            <person name="Brenner S."/>
        </authorList>
    </citation>
    <scope>NUCLEOTIDE SEQUENCE [LARGE SCALE GENOMIC DNA]</scope>
</reference>
<evidence type="ECO:0000313" key="13">
    <source>
        <dbReference type="Proteomes" id="UP000314986"/>
    </source>
</evidence>
<keyword evidence="7 9" id="KW-0675">Receptor</keyword>
<keyword evidence="5 9" id="KW-0297">G-protein coupled receptor</keyword>
<reference evidence="13" key="1">
    <citation type="journal article" date="2006" name="Science">
        <title>Ancient noncoding elements conserved in the human genome.</title>
        <authorList>
            <person name="Venkatesh B."/>
            <person name="Kirkness E.F."/>
            <person name="Loh Y.H."/>
            <person name="Halpern A.L."/>
            <person name="Lee A.P."/>
            <person name="Johnson J."/>
            <person name="Dandona N."/>
            <person name="Viswanathan L.D."/>
            <person name="Tay A."/>
            <person name="Venter J.C."/>
            <person name="Strausberg R.L."/>
            <person name="Brenner S."/>
        </authorList>
    </citation>
    <scope>NUCLEOTIDE SEQUENCE [LARGE SCALE GENOMIC DNA]</scope>
</reference>
<proteinExistence type="inferred from homology"/>
<organism evidence="12 13">
    <name type="scientific">Callorhinchus milii</name>
    <name type="common">Ghost shark</name>
    <dbReference type="NCBI Taxonomy" id="7868"/>
    <lineage>
        <taxon>Eukaryota</taxon>
        <taxon>Metazoa</taxon>
        <taxon>Chordata</taxon>
        <taxon>Craniata</taxon>
        <taxon>Vertebrata</taxon>
        <taxon>Chondrichthyes</taxon>
        <taxon>Holocephali</taxon>
        <taxon>Chimaeriformes</taxon>
        <taxon>Callorhinchidae</taxon>
        <taxon>Callorhinchus</taxon>
    </lineage>
</organism>
<accession>A0A4W3GRS7</accession>
<feature type="transmembrane region" description="Helical" evidence="10">
    <location>
        <begin position="33"/>
        <end position="57"/>
    </location>
</feature>
<evidence type="ECO:0000259" key="11">
    <source>
        <dbReference type="PROSITE" id="PS50262"/>
    </source>
</evidence>
<dbReference type="Proteomes" id="UP000314986">
    <property type="component" value="Unassembled WGS sequence"/>
</dbReference>
<keyword evidence="3 9" id="KW-0812">Transmembrane</keyword>
<dbReference type="PANTHER" id="PTHR24249:SF307">
    <property type="entry name" value="TRACE AMINE-ASSOCIATED RECEPTOR 5"/>
    <property type="match status" value="1"/>
</dbReference>
<reference evidence="13" key="3">
    <citation type="journal article" date="2014" name="Nature">
        <title>Elephant shark genome provides unique insights into gnathostome evolution.</title>
        <authorList>
            <consortium name="International Elephant Shark Genome Sequencing Consortium"/>
            <person name="Venkatesh B."/>
            <person name="Lee A.P."/>
            <person name="Ravi V."/>
            <person name="Maurya A.K."/>
            <person name="Lian M.M."/>
            <person name="Swann J.B."/>
            <person name="Ohta Y."/>
            <person name="Flajnik M.F."/>
            <person name="Sutoh Y."/>
            <person name="Kasahara M."/>
            <person name="Hoon S."/>
            <person name="Gangu V."/>
            <person name="Roy S.W."/>
            <person name="Irimia M."/>
            <person name="Korzh V."/>
            <person name="Kondrychyn I."/>
            <person name="Lim Z.W."/>
            <person name="Tay B.H."/>
            <person name="Tohari S."/>
            <person name="Kong K.W."/>
            <person name="Ho S."/>
            <person name="Lorente-Galdos B."/>
            <person name="Quilez J."/>
            <person name="Marques-Bonet T."/>
            <person name="Raney B.J."/>
            <person name="Ingham P.W."/>
            <person name="Tay A."/>
            <person name="Hillier L.W."/>
            <person name="Minx P."/>
            <person name="Boehm T."/>
            <person name="Wilson R.K."/>
            <person name="Brenner S."/>
            <person name="Warren W.C."/>
        </authorList>
    </citation>
    <scope>NUCLEOTIDE SEQUENCE [LARGE SCALE GENOMIC DNA]</scope>
</reference>
<comment type="similarity">
    <text evidence="9">Belongs to the G-protein coupled receptor 1 family.</text>
</comment>
<feature type="transmembrane region" description="Helical" evidence="10">
    <location>
        <begin position="203"/>
        <end position="224"/>
    </location>
</feature>
<evidence type="ECO:0000256" key="10">
    <source>
        <dbReference type="SAM" id="Phobius"/>
    </source>
</evidence>
<evidence type="ECO:0000256" key="3">
    <source>
        <dbReference type="ARBA" id="ARBA00022692"/>
    </source>
</evidence>
<keyword evidence="6 10" id="KW-0472">Membrane</keyword>
<dbReference type="GO" id="GO:0005886">
    <property type="term" value="C:plasma membrane"/>
    <property type="evidence" value="ECO:0007669"/>
    <property type="project" value="UniProtKB-SubCell"/>
</dbReference>
<dbReference type="PROSITE" id="PS50262">
    <property type="entry name" value="G_PROTEIN_RECEP_F1_2"/>
    <property type="match status" value="1"/>
</dbReference>
<keyword evidence="13" id="KW-1185">Reference proteome</keyword>
<dbReference type="SUPFAM" id="SSF81321">
    <property type="entry name" value="Family A G protein-coupled receptor-like"/>
    <property type="match status" value="1"/>
</dbReference>
<evidence type="ECO:0000256" key="5">
    <source>
        <dbReference type="ARBA" id="ARBA00023040"/>
    </source>
</evidence>
<dbReference type="AlphaFoldDB" id="A0A4W3GRS7"/>
<sequence>MLTDSGNQSETSANFTNIIYTRSSLAEPTLNRILTVIFMILLTIAVLFGNSVSLVVFLGTKQFRTPHGYLKASLAVADLAVGVVVVPFSVYSEVFLMLKGAPTECPCTVIGTVFAGCTLVSISTIFLLTIERSIAILKPLHKEAVITRKRTVSLIGVSWIASFFLAVSPLMFSEEIVLEYNTCSRMCNFSLLAGSFPQSGWKILLLFPAFDFTLLGATVVINILSLTGKTIGALTLAFTASFTPIAVYVVGNVLGYQWCEFSFIAFWILTSNSCWNVIIYSVRDQKFRQRALELFSISKSAISTDR</sequence>
<evidence type="ECO:0000256" key="2">
    <source>
        <dbReference type="ARBA" id="ARBA00022475"/>
    </source>
</evidence>
<evidence type="ECO:0000256" key="9">
    <source>
        <dbReference type="RuleBase" id="RU000688"/>
    </source>
</evidence>
<dbReference type="GeneTree" id="ENSGT00980000199297"/>
<evidence type="ECO:0000313" key="12">
    <source>
        <dbReference type="Ensembl" id="ENSCMIP00000006281.1"/>
    </source>
</evidence>
<gene>
    <name evidence="12" type="primary">LOC103175363</name>
</gene>
<dbReference type="GO" id="GO:0001594">
    <property type="term" value="F:trace-amine receptor activity"/>
    <property type="evidence" value="ECO:0007669"/>
    <property type="project" value="TreeGrafter"/>
</dbReference>
<dbReference type="Ensembl" id="ENSCMIT00000006490.1">
    <property type="protein sequence ID" value="ENSCMIP00000006281.1"/>
    <property type="gene ID" value="ENSCMIG00000003606.1"/>
</dbReference>
<dbReference type="PROSITE" id="PS00237">
    <property type="entry name" value="G_PROTEIN_RECEP_F1_1"/>
    <property type="match status" value="1"/>
</dbReference>
<comment type="subcellular location">
    <subcellularLocation>
        <location evidence="1">Cell membrane</location>
        <topology evidence="1">Multi-pass membrane protein</topology>
    </subcellularLocation>
</comment>
<dbReference type="Pfam" id="PF00001">
    <property type="entry name" value="7tm_1"/>
    <property type="match status" value="1"/>
</dbReference>
<keyword evidence="2" id="KW-1003">Cell membrane</keyword>
<protein>
    <submittedName>
        <fullName evidence="12">Alpha-1A adrenergic receptor-like</fullName>
    </submittedName>
</protein>
<evidence type="ECO:0000256" key="4">
    <source>
        <dbReference type="ARBA" id="ARBA00022989"/>
    </source>
</evidence>
<dbReference type="InterPro" id="IPR050569">
    <property type="entry name" value="TAAR"/>
</dbReference>
<dbReference type="InterPro" id="IPR000276">
    <property type="entry name" value="GPCR_Rhodpsn"/>
</dbReference>